<keyword evidence="3" id="KW-0963">Cytoplasm</keyword>
<dbReference type="Gene3D" id="2.160.20.70">
    <property type="match status" value="1"/>
</dbReference>
<sequence length="289" mass="33338">MPKFVDFSQEFYIRYDEIQKEIAAAEEIDQLQLLAENINLLKDWISDKAEQSKVPSYNLKEYSKSIKDLILQYELKKSSFMPKSFKFKHRPVSDLADKRVVLNEQQEVLNTAMRSFAVPTLSNITDKFLYLESGAGNVYFKGLRSCTVDISPSRSVSSITLEDCEYTIFRLHSEAFIFLTNINNCLLKASCQQLRVHDTHQTFLDVSIETDTNHIVIENSDQLQIVESGSNFTVDDFNRPNQDTDSDSNYKLVSCQKYEHTIADYYQNLRQGLPYSSSHTVDLIDMVKN</sequence>
<dbReference type="PROSITE" id="PS51329">
    <property type="entry name" value="C_CAP_COFACTOR_C"/>
    <property type="match status" value="1"/>
</dbReference>
<dbReference type="GO" id="GO:0007021">
    <property type="term" value="P:tubulin complex assembly"/>
    <property type="evidence" value="ECO:0007669"/>
    <property type="project" value="TreeGrafter"/>
</dbReference>
<reference evidence="5" key="1">
    <citation type="submission" date="2020-10" db="EMBL/GenBank/DDBJ databases">
        <authorList>
            <person name="Roach M.J.R."/>
        </authorList>
    </citation>
    <scope>NUCLEOTIDE SEQUENCE</scope>
    <source>
        <strain evidence="5">CBS 1945</strain>
    </source>
</reference>
<dbReference type="EMBL" id="CP064815">
    <property type="protein sequence ID" value="QPG76609.1"/>
    <property type="molecule type" value="Genomic_DNA"/>
</dbReference>
<evidence type="ECO:0000259" key="4">
    <source>
        <dbReference type="PROSITE" id="PS51329"/>
    </source>
</evidence>
<dbReference type="InterPro" id="IPR016098">
    <property type="entry name" value="CAP/MinC_C"/>
</dbReference>
<dbReference type="Pfam" id="PF07986">
    <property type="entry name" value="TBCC"/>
    <property type="match status" value="1"/>
</dbReference>
<organism evidence="5 6">
    <name type="scientific">Eeniella nana</name>
    <name type="common">Yeast</name>
    <name type="synonym">Brettanomyces nanus</name>
    <dbReference type="NCBI Taxonomy" id="13502"/>
    <lineage>
        <taxon>Eukaryota</taxon>
        <taxon>Fungi</taxon>
        <taxon>Dikarya</taxon>
        <taxon>Ascomycota</taxon>
        <taxon>Saccharomycotina</taxon>
        <taxon>Pichiomycetes</taxon>
        <taxon>Pichiales</taxon>
        <taxon>Pichiaceae</taxon>
        <taxon>Brettanomyces</taxon>
    </lineage>
</organism>
<gene>
    <name evidence="5" type="ORF">FOA43_004001</name>
</gene>
<dbReference type="Proteomes" id="UP000662931">
    <property type="component" value="Chromosome 4"/>
</dbReference>
<dbReference type="Gene3D" id="1.20.58.1250">
    <property type="entry name" value="Tubulin Binding Cofactor C, N-terminal domain"/>
    <property type="match status" value="1"/>
</dbReference>
<dbReference type="AlphaFoldDB" id="A0A875SAL0"/>
<dbReference type="KEGG" id="bnn:FOA43_004001"/>
<evidence type="ECO:0000313" key="5">
    <source>
        <dbReference type="EMBL" id="QPG76609.1"/>
    </source>
</evidence>
<proteinExistence type="inferred from homology"/>
<evidence type="ECO:0000313" key="6">
    <source>
        <dbReference type="Proteomes" id="UP000662931"/>
    </source>
</evidence>
<dbReference type="PANTHER" id="PTHR15139:SF0">
    <property type="entry name" value="TUBULIN-SPECIFIC CHAPERONE C"/>
    <property type="match status" value="1"/>
</dbReference>
<dbReference type="OrthoDB" id="194775at2759"/>
<dbReference type="GO" id="GO:0007023">
    <property type="term" value="P:post-chaperonin tubulin folding pathway"/>
    <property type="evidence" value="ECO:0007669"/>
    <property type="project" value="InterPro"/>
</dbReference>
<dbReference type="RefSeq" id="XP_038780174.1">
    <property type="nucleotide sequence ID" value="XM_038924246.1"/>
</dbReference>
<keyword evidence="6" id="KW-1185">Reference proteome</keyword>
<dbReference type="InterPro" id="IPR012945">
    <property type="entry name" value="Tubulin-bd_cofactor_C_dom"/>
</dbReference>
<name>A0A875SAL0_EENNA</name>
<accession>A0A875SAL0</accession>
<evidence type="ECO:0000256" key="2">
    <source>
        <dbReference type="ARBA" id="ARBA00008848"/>
    </source>
</evidence>
<evidence type="ECO:0000256" key="1">
    <source>
        <dbReference type="ARBA" id="ARBA00004496"/>
    </source>
</evidence>
<dbReference type="InterPro" id="IPR038397">
    <property type="entry name" value="TBCC_N_sf"/>
</dbReference>
<comment type="similarity">
    <text evidence="2">Belongs to the TBCC family.</text>
</comment>
<evidence type="ECO:0000256" key="3">
    <source>
        <dbReference type="ARBA" id="ARBA00022490"/>
    </source>
</evidence>
<dbReference type="PANTHER" id="PTHR15139">
    <property type="entry name" value="TUBULIN FOLDING COFACTOR C"/>
    <property type="match status" value="1"/>
</dbReference>
<dbReference type="GeneID" id="62197401"/>
<feature type="domain" description="C-CAP/cofactor C-like" evidence="4">
    <location>
        <begin position="119"/>
        <end position="252"/>
    </location>
</feature>
<protein>
    <recommendedName>
        <fullName evidence="4">C-CAP/cofactor C-like domain-containing protein</fullName>
    </recommendedName>
</protein>
<dbReference type="InterPro" id="IPR027684">
    <property type="entry name" value="TBCC"/>
</dbReference>
<dbReference type="GO" id="GO:0005737">
    <property type="term" value="C:cytoplasm"/>
    <property type="evidence" value="ECO:0007669"/>
    <property type="project" value="UniProtKB-SubCell"/>
</dbReference>
<comment type="subcellular location">
    <subcellularLocation>
        <location evidence="1">Cytoplasm</location>
    </subcellularLocation>
</comment>
<dbReference type="InterPro" id="IPR017901">
    <property type="entry name" value="C-CAP_CF_C-like"/>
</dbReference>